<protein>
    <submittedName>
        <fullName evidence="1">Uncharacterized protein</fullName>
    </submittedName>
</protein>
<proteinExistence type="predicted"/>
<dbReference type="Proteomes" id="UP000831701">
    <property type="component" value="Chromosome 5"/>
</dbReference>
<gene>
    <name evidence="1" type="ORF">L3Q82_023110</name>
</gene>
<feature type="non-terminal residue" evidence="1">
    <location>
        <position position="1"/>
    </location>
</feature>
<accession>A0ACB8WZA6</accession>
<name>A0ACB8WZA6_9TELE</name>
<organism evidence="1 2">
    <name type="scientific">Scortum barcoo</name>
    <name type="common">barcoo grunter</name>
    <dbReference type="NCBI Taxonomy" id="214431"/>
    <lineage>
        <taxon>Eukaryota</taxon>
        <taxon>Metazoa</taxon>
        <taxon>Chordata</taxon>
        <taxon>Craniata</taxon>
        <taxon>Vertebrata</taxon>
        <taxon>Euteleostomi</taxon>
        <taxon>Actinopterygii</taxon>
        <taxon>Neopterygii</taxon>
        <taxon>Teleostei</taxon>
        <taxon>Neoteleostei</taxon>
        <taxon>Acanthomorphata</taxon>
        <taxon>Eupercaria</taxon>
        <taxon>Centrarchiformes</taxon>
        <taxon>Terapontoidei</taxon>
        <taxon>Terapontidae</taxon>
        <taxon>Scortum</taxon>
    </lineage>
</organism>
<evidence type="ECO:0000313" key="1">
    <source>
        <dbReference type="EMBL" id="KAI3372637.1"/>
    </source>
</evidence>
<reference evidence="1" key="1">
    <citation type="submission" date="2022-04" db="EMBL/GenBank/DDBJ databases">
        <title>Jade perch genome.</title>
        <authorList>
            <person name="Chao B."/>
        </authorList>
    </citation>
    <scope>NUCLEOTIDE SEQUENCE</scope>
    <source>
        <strain evidence="1">CB-2022</strain>
    </source>
</reference>
<sequence length="209" mass="23551">DTELLAVSIRPYYLPREFSHVITITTYIPPSANADAACELLHTCCGTASDKSFLKAFLLITGDFNHLPCLPLSTNFHQYVNCCTIRDNKTLDLLYANTAGAYSSSPLPPLGRSDHNLVRLLSVYTPMVKRQPPNKRRVKQWSEEARNALRDCFDTTDWEKPPCVPPGGYGVSQTTKPWVTPDLRALLLEKRRAFQSGDRDELRRRAEGP</sequence>
<keyword evidence="2" id="KW-1185">Reference proteome</keyword>
<dbReference type="EMBL" id="CM041535">
    <property type="protein sequence ID" value="KAI3372637.1"/>
    <property type="molecule type" value="Genomic_DNA"/>
</dbReference>
<evidence type="ECO:0000313" key="2">
    <source>
        <dbReference type="Proteomes" id="UP000831701"/>
    </source>
</evidence>
<comment type="caution">
    <text evidence="1">The sequence shown here is derived from an EMBL/GenBank/DDBJ whole genome shotgun (WGS) entry which is preliminary data.</text>
</comment>